<protein>
    <submittedName>
        <fullName evidence="1">Uncharacterized conserved protein</fullName>
    </submittedName>
</protein>
<reference evidence="1" key="1">
    <citation type="journal article" date="2010" name="Environ. Microbiol.">
        <title>Homologues of nitrite reductases in ammonia-oxidizing archaea: diversity and genomic context.</title>
        <authorList>
            <person name="Bartossek R."/>
            <person name="Nicol G.W."/>
            <person name="Lanzen A."/>
            <person name="Klenk H.P."/>
            <person name="Schleper C."/>
        </authorList>
    </citation>
    <scope>NUCLEOTIDE SEQUENCE</scope>
</reference>
<dbReference type="AlphaFoldDB" id="D4N779"/>
<evidence type="ECO:0000313" key="1">
    <source>
        <dbReference type="EMBL" id="ACY24565.1"/>
    </source>
</evidence>
<organism evidence="1">
    <name type="scientific">uncultured crenarchaeote 76h13</name>
    <dbReference type="NCBI Taxonomy" id="684059"/>
    <lineage>
        <taxon>Archaea</taxon>
        <taxon>Thermoproteota</taxon>
        <taxon>environmental samples</taxon>
    </lineage>
</organism>
<sequence>MHSVCHNLTIIIFSLLISDVSISFFLSSNVNIFGAELGDGHNMPMVSLGNRNAMLDFNSTQLPATRSVQLDFTLMDNKTGNNIQHTTYLVTISNESQRVFTETVHSHDGHILMEFVPSTTEPYKINANFDTLSASYIADYSGPIKVIGNIFSPGNYMVSLEVTGVDFDNLFLPTPLEFKFPVSISS</sequence>
<name>D4N779_9CREN</name>
<dbReference type="EMBL" id="GU059108">
    <property type="protein sequence ID" value="ACY24565.1"/>
    <property type="molecule type" value="Genomic_DNA"/>
</dbReference>
<gene>
    <name evidence="1" type="ORF">76h13orf31</name>
</gene>
<accession>D4N779</accession>
<proteinExistence type="predicted"/>